<geneLocation type="plasmid" evidence="1">
    <name>pSP01</name>
</geneLocation>
<dbReference type="CDD" id="cd10157">
    <property type="entry name" value="BsCsoR-like_DUF156"/>
    <property type="match status" value="1"/>
</dbReference>
<dbReference type="GO" id="GO:0045892">
    <property type="term" value="P:negative regulation of DNA-templated transcription"/>
    <property type="evidence" value="ECO:0007669"/>
    <property type="project" value="UniProtKB-ARBA"/>
</dbReference>
<dbReference type="GO" id="GO:0046872">
    <property type="term" value="F:metal ion binding"/>
    <property type="evidence" value="ECO:0007669"/>
    <property type="project" value="InterPro"/>
</dbReference>
<proteinExistence type="predicted"/>
<evidence type="ECO:0000313" key="1">
    <source>
        <dbReference type="EMBL" id="AKJ75176.1"/>
    </source>
</evidence>
<dbReference type="PANTHER" id="PTHR33677">
    <property type="entry name" value="TRANSCRIPTIONAL REPRESSOR FRMR-RELATED"/>
    <property type="match status" value="1"/>
</dbReference>
<dbReference type="Gene3D" id="1.20.58.1000">
    <property type="entry name" value="Metal-sensitive repressor, helix protomer"/>
    <property type="match status" value="1"/>
</dbReference>
<protein>
    <recommendedName>
        <fullName evidence="2">Transcriptional regulator</fullName>
    </recommendedName>
</protein>
<name>A0A0U2CK10_STAEP</name>
<dbReference type="InterPro" id="IPR003735">
    <property type="entry name" value="Metal_Tscrpt_repr"/>
</dbReference>
<organism evidence="1">
    <name type="scientific">Staphylococcus epidermidis</name>
    <dbReference type="NCBI Taxonomy" id="1282"/>
    <lineage>
        <taxon>Bacteria</taxon>
        <taxon>Bacillati</taxon>
        <taxon>Bacillota</taxon>
        <taxon>Bacilli</taxon>
        <taxon>Bacillales</taxon>
        <taxon>Staphylococcaceae</taxon>
        <taxon>Staphylococcus</taxon>
    </lineage>
</organism>
<sequence length="93" mass="10410">MKLNTTTVKNNDALLNRLKRLEGQMRGLQSMIAEDRYCIDVLVQITAIQSALKQVGFIVTEDHISNCVSEGIKNGNGEESIKELMVVLKQFSK</sequence>
<dbReference type="GO" id="GO:0003677">
    <property type="term" value="F:DNA binding"/>
    <property type="evidence" value="ECO:0007669"/>
    <property type="project" value="InterPro"/>
</dbReference>
<keyword evidence="1" id="KW-0614">Plasmid</keyword>
<accession>A0A0U2CK10</accession>
<dbReference type="PANTHER" id="PTHR33677:SF3">
    <property type="entry name" value="COPPER-SENSING TRANSCRIPTIONAL REPRESSOR RICR"/>
    <property type="match status" value="1"/>
</dbReference>
<dbReference type="AlphaFoldDB" id="A0A0U2CK10"/>
<dbReference type="Pfam" id="PF02583">
    <property type="entry name" value="Trns_repr_metal"/>
    <property type="match status" value="1"/>
</dbReference>
<dbReference type="EMBL" id="KR230047">
    <property type="protein sequence ID" value="AKJ75176.1"/>
    <property type="molecule type" value="Genomic_DNA"/>
</dbReference>
<dbReference type="InterPro" id="IPR038390">
    <property type="entry name" value="Metal_Tscrpt_repr_sf"/>
</dbReference>
<evidence type="ECO:0008006" key="2">
    <source>
        <dbReference type="Google" id="ProtNLM"/>
    </source>
</evidence>
<reference evidence="1" key="1">
    <citation type="submission" date="2015-04" db="EMBL/GenBank/DDBJ databases">
        <title>Genetic characterization of multidrug resistance plasmids carrying cfr gene from Staphylococcus epidermidis clinical strains isolated in Italy.</title>
        <authorList>
            <person name="Brenciani A."/>
            <person name="Morroni G."/>
            <person name="Giovanetti E."/>
            <person name="Varaldo P.E."/>
        </authorList>
    </citation>
    <scope>NUCLEOTIDE SEQUENCE</scope>
    <source>
        <strain evidence="1">SP1</strain>
        <plasmid evidence="1">pSP01</plasmid>
    </source>
</reference>